<accession>F0XTL9</accession>
<feature type="compositionally biased region" description="Acidic residues" evidence="2">
    <location>
        <begin position="199"/>
        <end position="208"/>
    </location>
</feature>
<dbReference type="InterPro" id="IPR008402">
    <property type="entry name" value="APC_su15/mnd2"/>
</dbReference>
<feature type="compositionally biased region" description="Gly residues" evidence="2">
    <location>
        <begin position="314"/>
        <end position="333"/>
    </location>
</feature>
<dbReference type="STRING" id="655863.F0XTL9"/>
<dbReference type="InParanoid" id="F0XTL9"/>
<feature type="compositionally biased region" description="Low complexity" evidence="2">
    <location>
        <begin position="149"/>
        <end position="158"/>
    </location>
</feature>
<evidence type="ECO:0000313" key="3">
    <source>
        <dbReference type="EMBL" id="EFW98859.1"/>
    </source>
</evidence>
<feature type="compositionally biased region" description="Basic residues" evidence="2">
    <location>
        <begin position="45"/>
        <end position="61"/>
    </location>
</feature>
<feature type="region of interest" description="Disordered" evidence="2">
    <location>
        <begin position="38"/>
        <end position="64"/>
    </location>
</feature>
<dbReference type="GeneID" id="25977953"/>
<feature type="compositionally biased region" description="Polar residues" evidence="2">
    <location>
        <begin position="448"/>
        <end position="458"/>
    </location>
</feature>
<dbReference type="EMBL" id="GL630006">
    <property type="protein sequence ID" value="EFW98859.1"/>
    <property type="molecule type" value="Genomic_DNA"/>
</dbReference>
<dbReference type="RefSeq" id="XP_014168342.1">
    <property type="nucleotide sequence ID" value="XM_014312867.1"/>
</dbReference>
<dbReference type="GO" id="GO:0031145">
    <property type="term" value="P:anaphase-promoting complex-dependent catabolic process"/>
    <property type="evidence" value="ECO:0007669"/>
    <property type="project" value="InterPro"/>
</dbReference>
<dbReference type="Proteomes" id="UP000007796">
    <property type="component" value="Unassembled WGS sequence"/>
</dbReference>
<dbReference type="GO" id="GO:0005680">
    <property type="term" value="C:anaphase-promoting complex"/>
    <property type="evidence" value="ECO:0007669"/>
    <property type="project" value="InterPro"/>
</dbReference>
<sequence>MGSFVLDFSAYNALLSSSGHNGSYYGADDAFFGGGDPGMANNAAGRRHLHQQHHSQQHGQHHNNNSRYAVFDRNSVTRLDAEKALQDRRNLHIANFGATWLKPPGVPKTLFQIREELREQEEQAETERREELAQQLAQAEAEAALEAEGGIGMDEMAVGGDGIGGDDEGMGVDLDADMGEQDLDGEIPDGDGEGFSFGDDAEDGDDPFANESGRQQAGIPVTPVQNLPPRTHEEDFRARAAERREMRQMRANEDRVRAMLAQPRLSAIGGLYDEVGDLDEEDEAQMLQEDDLAGSRVRSSLGEFDNEQEIVDTDGGGVGRDGGVVGGGGGPASDGGDDDDGLEMDMDADMDDGIPDASMLSILDGSYEHTDTDAELSSIDGDDGSSSASDRHVDHTQDDRDDGDLPRRLGRGATISTPAGTTAADTAHRRYRSSLVRSDRDSLDISGLLSQDGSSRMDSSPAIRRL</sequence>
<reference evidence="3 4" key="1">
    <citation type="journal article" date="2011" name="Proc. Natl. Acad. Sci. U.S.A.">
        <title>Genome and transcriptome analyses of the mountain pine beetle-fungal symbiont Grosmannia clavigera, a lodgepole pine pathogen.</title>
        <authorList>
            <person name="DiGuistini S."/>
            <person name="Wang Y."/>
            <person name="Liao N.Y."/>
            <person name="Taylor G."/>
            <person name="Tanguay P."/>
            <person name="Feau N."/>
            <person name="Henrissat B."/>
            <person name="Chan S.K."/>
            <person name="Hesse-Orce U."/>
            <person name="Alamouti S.M."/>
            <person name="Tsui C.K.M."/>
            <person name="Docking R.T."/>
            <person name="Levasseur A."/>
            <person name="Haridas S."/>
            <person name="Robertson G."/>
            <person name="Birol I."/>
            <person name="Holt R.A."/>
            <person name="Marra M.A."/>
            <person name="Hamelin R.C."/>
            <person name="Hirst M."/>
            <person name="Jones S.J.M."/>
            <person name="Bohlmann J."/>
            <person name="Breuil C."/>
        </authorList>
    </citation>
    <scope>NUCLEOTIDE SEQUENCE [LARGE SCALE GENOMIC DNA]</scope>
    <source>
        <strain evidence="4">kw1407 / UAMH 11150</strain>
    </source>
</reference>
<organism evidence="4">
    <name type="scientific">Grosmannia clavigera (strain kw1407 / UAMH 11150)</name>
    <name type="common">Blue stain fungus</name>
    <name type="synonym">Graphiocladiella clavigera</name>
    <dbReference type="NCBI Taxonomy" id="655863"/>
    <lineage>
        <taxon>Eukaryota</taxon>
        <taxon>Fungi</taxon>
        <taxon>Dikarya</taxon>
        <taxon>Ascomycota</taxon>
        <taxon>Pezizomycotina</taxon>
        <taxon>Sordariomycetes</taxon>
        <taxon>Sordariomycetidae</taxon>
        <taxon>Ophiostomatales</taxon>
        <taxon>Ophiostomataceae</taxon>
        <taxon>Leptographium</taxon>
    </lineage>
</organism>
<keyword evidence="1" id="KW-0175">Coiled coil</keyword>
<feature type="compositionally biased region" description="Polar residues" evidence="2">
    <location>
        <begin position="414"/>
        <end position="424"/>
    </location>
</feature>
<protein>
    <recommendedName>
        <fullName evidence="5">Anaphase-promoting complex, subunit 15/MND2</fullName>
    </recommendedName>
</protein>
<dbReference type="OrthoDB" id="5320532at2759"/>
<dbReference type="HOGENOM" id="CLU_045844_0_0_1"/>
<evidence type="ECO:0000256" key="2">
    <source>
        <dbReference type="SAM" id="MobiDB-lite"/>
    </source>
</evidence>
<feature type="compositionally biased region" description="Basic and acidic residues" evidence="2">
    <location>
        <begin position="389"/>
        <end position="407"/>
    </location>
</feature>
<dbReference type="Pfam" id="PF05841">
    <property type="entry name" value="Apc15p"/>
    <property type="match status" value="1"/>
</dbReference>
<feature type="region of interest" description="Disordered" evidence="2">
    <location>
        <begin position="300"/>
        <end position="466"/>
    </location>
</feature>
<gene>
    <name evidence="3" type="ORF">CMQ_4711</name>
</gene>
<keyword evidence="4" id="KW-1185">Reference proteome</keyword>
<evidence type="ECO:0008006" key="5">
    <source>
        <dbReference type="Google" id="ProtNLM"/>
    </source>
</evidence>
<feature type="coiled-coil region" evidence="1">
    <location>
        <begin position="110"/>
        <end position="149"/>
    </location>
</feature>
<feature type="region of interest" description="Disordered" evidence="2">
    <location>
        <begin position="149"/>
        <end position="235"/>
    </location>
</feature>
<evidence type="ECO:0000313" key="4">
    <source>
        <dbReference type="Proteomes" id="UP000007796"/>
    </source>
</evidence>
<name>F0XTL9_GROCL</name>
<feature type="compositionally biased region" description="Acidic residues" evidence="2">
    <location>
        <begin position="335"/>
        <end position="354"/>
    </location>
</feature>
<evidence type="ECO:0000256" key="1">
    <source>
        <dbReference type="SAM" id="Coils"/>
    </source>
</evidence>
<feature type="compositionally biased region" description="Acidic residues" evidence="2">
    <location>
        <begin position="164"/>
        <end position="192"/>
    </location>
</feature>
<dbReference type="eggNOG" id="ENOG502S7CI">
    <property type="taxonomic scope" value="Eukaryota"/>
</dbReference>
<dbReference type="AlphaFoldDB" id="F0XTL9"/>
<proteinExistence type="predicted"/>